<dbReference type="PROSITE" id="PS51352">
    <property type="entry name" value="THIOREDOXIN_2"/>
    <property type="match status" value="1"/>
</dbReference>
<gene>
    <name evidence="7" type="ORF">FOJ82_05550</name>
</gene>
<keyword evidence="2" id="KW-0201">Cytochrome c-type biogenesis</keyword>
<protein>
    <submittedName>
        <fullName evidence="7">TlpA family protein disulfide reductase</fullName>
    </submittedName>
</protein>
<dbReference type="OrthoDB" id="9796554at2"/>
<feature type="domain" description="Thioredoxin" evidence="6">
    <location>
        <begin position="45"/>
        <end position="185"/>
    </location>
</feature>
<dbReference type="AlphaFoldDB" id="A0A553K1J9"/>
<dbReference type="InterPro" id="IPR013766">
    <property type="entry name" value="Thioredoxin_domain"/>
</dbReference>
<evidence type="ECO:0000313" key="8">
    <source>
        <dbReference type="Proteomes" id="UP000317638"/>
    </source>
</evidence>
<dbReference type="GO" id="GO:0016209">
    <property type="term" value="F:antioxidant activity"/>
    <property type="evidence" value="ECO:0007669"/>
    <property type="project" value="InterPro"/>
</dbReference>
<reference evidence="7 8" key="1">
    <citation type="submission" date="2019-07" db="EMBL/GenBank/DDBJ databases">
        <authorList>
            <person name="Zhou L.-Y."/>
        </authorList>
    </citation>
    <scope>NUCLEOTIDE SEQUENCE [LARGE SCALE GENOMIC DNA]</scope>
    <source>
        <strain evidence="7 8">YIM 101269</strain>
    </source>
</reference>
<dbReference type="RefSeq" id="WP_143937483.1">
    <property type="nucleotide sequence ID" value="NZ_VKKG01000002.1"/>
</dbReference>
<dbReference type="InterPro" id="IPR000866">
    <property type="entry name" value="AhpC/TSA"/>
</dbReference>
<name>A0A553K1J9_9ACTN</name>
<dbReference type="Proteomes" id="UP000317638">
    <property type="component" value="Unassembled WGS sequence"/>
</dbReference>
<evidence type="ECO:0000313" key="7">
    <source>
        <dbReference type="EMBL" id="TRY18588.1"/>
    </source>
</evidence>
<organism evidence="7 8">
    <name type="scientific">Tessaracoccus rhinocerotis</name>
    <dbReference type="NCBI Taxonomy" id="1689449"/>
    <lineage>
        <taxon>Bacteria</taxon>
        <taxon>Bacillati</taxon>
        <taxon>Actinomycetota</taxon>
        <taxon>Actinomycetes</taxon>
        <taxon>Propionibacteriales</taxon>
        <taxon>Propionibacteriaceae</taxon>
        <taxon>Tessaracoccus</taxon>
    </lineage>
</organism>
<dbReference type="GO" id="GO:0017004">
    <property type="term" value="P:cytochrome complex assembly"/>
    <property type="evidence" value="ECO:0007669"/>
    <property type="project" value="UniProtKB-KW"/>
</dbReference>
<dbReference type="Pfam" id="PF00578">
    <property type="entry name" value="AhpC-TSA"/>
    <property type="match status" value="1"/>
</dbReference>
<evidence type="ECO:0000256" key="4">
    <source>
        <dbReference type="ARBA" id="ARBA00023157"/>
    </source>
</evidence>
<dbReference type="InterPro" id="IPR017937">
    <property type="entry name" value="Thioredoxin_CS"/>
</dbReference>
<dbReference type="InterPro" id="IPR050553">
    <property type="entry name" value="Thioredoxin_ResA/DsbE_sf"/>
</dbReference>
<dbReference type="SUPFAM" id="SSF52833">
    <property type="entry name" value="Thioredoxin-like"/>
    <property type="match status" value="1"/>
</dbReference>
<proteinExistence type="predicted"/>
<dbReference type="EMBL" id="VKKG01000002">
    <property type="protein sequence ID" value="TRY18588.1"/>
    <property type="molecule type" value="Genomic_DNA"/>
</dbReference>
<keyword evidence="8" id="KW-1185">Reference proteome</keyword>
<dbReference type="CDD" id="cd02966">
    <property type="entry name" value="TlpA_like_family"/>
    <property type="match status" value="1"/>
</dbReference>
<dbReference type="PANTHER" id="PTHR42852:SF6">
    <property type="entry name" value="THIOL:DISULFIDE INTERCHANGE PROTEIN DSBE"/>
    <property type="match status" value="1"/>
</dbReference>
<keyword evidence="3" id="KW-0812">Transmembrane</keyword>
<dbReference type="GO" id="GO:0016491">
    <property type="term" value="F:oxidoreductase activity"/>
    <property type="evidence" value="ECO:0007669"/>
    <property type="project" value="InterPro"/>
</dbReference>
<accession>A0A553K1J9</accession>
<evidence type="ECO:0000256" key="2">
    <source>
        <dbReference type="ARBA" id="ARBA00022748"/>
    </source>
</evidence>
<evidence type="ECO:0000259" key="6">
    <source>
        <dbReference type="PROSITE" id="PS51352"/>
    </source>
</evidence>
<dbReference type="PROSITE" id="PS00194">
    <property type="entry name" value="THIOREDOXIN_1"/>
    <property type="match status" value="1"/>
</dbReference>
<evidence type="ECO:0000256" key="3">
    <source>
        <dbReference type="ARBA" id="ARBA00022968"/>
    </source>
</evidence>
<keyword evidence="3" id="KW-0735">Signal-anchor</keyword>
<keyword evidence="5" id="KW-0676">Redox-active center</keyword>
<sequence length="187" mass="19641">MRRRSFLAALAVVPLAACTEGGGTGVDDDSIGFTTGDGSVLIIPGDERRPAPELTGETLDGEQLSTADHAGQMLLLNVWGSWCAPCRKEAPALVEVASQYPEVQFIGINTRDLDPAPARAFVRAFEVPYPNIYDPDGALLLEFGQLPPKAIPSTLVIDESGRVAARILGEVTAATLAGVIDDVRGAA</sequence>
<comment type="caution">
    <text evidence="7">The sequence shown here is derived from an EMBL/GenBank/DDBJ whole genome shotgun (WGS) entry which is preliminary data.</text>
</comment>
<dbReference type="InterPro" id="IPR036249">
    <property type="entry name" value="Thioredoxin-like_sf"/>
</dbReference>
<evidence type="ECO:0000256" key="5">
    <source>
        <dbReference type="ARBA" id="ARBA00023284"/>
    </source>
</evidence>
<evidence type="ECO:0000256" key="1">
    <source>
        <dbReference type="ARBA" id="ARBA00004196"/>
    </source>
</evidence>
<keyword evidence="4" id="KW-1015">Disulfide bond</keyword>
<comment type="subcellular location">
    <subcellularLocation>
        <location evidence="1">Cell envelope</location>
    </subcellularLocation>
</comment>
<dbReference type="PANTHER" id="PTHR42852">
    <property type="entry name" value="THIOL:DISULFIDE INTERCHANGE PROTEIN DSBE"/>
    <property type="match status" value="1"/>
</dbReference>
<dbReference type="GO" id="GO:0030313">
    <property type="term" value="C:cell envelope"/>
    <property type="evidence" value="ECO:0007669"/>
    <property type="project" value="UniProtKB-SubCell"/>
</dbReference>
<dbReference type="Gene3D" id="3.40.30.10">
    <property type="entry name" value="Glutaredoxin"/>
    <property type="match status" value="1"/>
</dbReference>